<name>A0A160VF65_9ZZZZ</name>
<dbReference type="FunFam" id="3.40.50.720:FF:000084">
    <property type="entry name" value="Short-chain dehydrogenase reductase"/>
    <property type="match status" value="1"/>
</dbReference>
<dbReference type="PANTHER" id="PTHR42760">
    <property type="entry name" value="SHORT-CHAIN DEHYDROGENASES/REDUCTASES FAMILY MEMBER"/>
    <property type="match status" value="1"/>
</dbReference>
<dbReference type="NCBIfam" id="NF005559">
    <property type="entry name" value="PRK07231.1"/>
    <property type="match status" value="1"/>
</dbReference>
<dbReference type="Pfam" id="PF13561">
    <property type="entry name" value="adh_short_C2"/>
    <property type="match status" value="1"/>
</dbReference>
<dbReference type="InterPro" id="IPR002347">
    <property type="entry name" value="SDR_fam"/>
</dbReference>
<protein>
    <submittedName>
        <fullName evidence="3">3-oxoacyl-[acyl-carrier protein] reductase</fullName>
        <ecNumber evidence="3">1.1.1.100</ecNumber>
    </submittedName>
</protein>
<evidence type="ECO:0000256" key="2">
    <source>
        <dbReference type="ARBA" id="ARBA00023002"/>
    </source>
</evidence>
<dbReference type="PRINTS" id="PR00081">
    <property type="entry name" value="GDHRDH"/>
</dbReference>
<dbReference type="EMBL" id="FAXA01000424">
    <property type="protein sequence ID" value="CUV03470.1"/>
    <property type="molecule type" value="Genomic_DNA"/>
</dbReference>
<dbReference type="GO" id="GO:0004316">
    <property type="term" value="F:3-oxoacyl-[acyl-carrier-protein] reductase (NADPH) activity"/>
    <property type="evidence" value="ECO:0007669"/>
    <property type="project" value="UniProtKB-EC"/>
</dbReference>
<gene>
    <name evidence="3" type="ORF">MGWOODY_Clf1974</name>
</gene>
<sequence length="251" mass="26501">MGRLEGKVAIITGAARGQGALESELFAKEGAKVVICDVLDQEGKDVEAKVQASGGDAVFSHLDVTRDDDWQKAIDLAESRWGKLDILVNNAGIARGGSIEETSEELWDEVLAVNTKGVFLGTRRSIPAMRRAGGGSIINVSSIAGILGRKLAPAVYSASKGAVRVFTKSTAIQHAEDRIRCNSIHPGPIDAPMLTGITSNPAMLQERTDEVPLGRLGSSEDVAFGVLYLASDESSWITGIELIIDGGITAM</sequence>
<organism evidence="3">
    <name type="scientific">hydrothermal vent metagenome</name>
    <dbReference type="NCBI Taxonomy" id="652676"/>
    <lineage>
        <taxon>unclassified sequences</taxon>
        <taxon>metagenomes</taxon>
        <taxon>ecological metagenomes</taxon>
    </lineage>
</organism>
<evidence type="ECO:0000313" key="3">
    <source>
        <dbReference type="EMBL" id="CUV03470.1"/>
    </source>
</evidence>
<dbReference type="PANTHER" id="PTHR42760:SF133">
    <property type="entry name" value="3-OXOACYL-[ACYL-CARRIER-PROTEIN] REDUCTASE"/>
    <property type="match status" value="1"/>
</dbReference>
<reference evidence="3" key="1">
    <citation type="submission" date="2015-10" db="EMBL/GenBank/DDBJ databases">
        <authorList>
            <person name="Gilbert D.G."/>
        </authorList>
    </citation>
    <scope>NUCLEOTIDE SEQUENCE</scope>
</reference>
<dbReference type="PRINTS" id="PR00080">
    <property type="entry name" value="SDRFAMILY"/>
</dbReference>
<proteinExistence type="inferred from homology"/>
<dbReference type="AlphaFoldDB" id="A0A160VF65"/>
<evidence type="ECO:0000256" key="1">
    <source>
        <dbReference type="ARBA" id="ARBA00006484"/>
    </source>
</evidence>
<dbReference type="Gene3D" id="3.40.50.720">
    <property type="entry name" value="NAD(P)-binding Rossmann-like Domain"/>
    <property type="match status" value="1"/>
</dbReference>
<dbReference type="EC" id="1.1.1.100" evidence="3"/>
<keyword evidence="2 3" id="KW-0560">Oxidoreductase</keyword>
<accession>A0A160VF65</accession>
<dbReference type="SUPFAM" id="SSF51735">
    <property type="entry name" value="NAD(P)-binding Rossmann-fold domains"/>
    <property type="match status" value="1"/>
</dbReference>
<dbReference type="InterPro" id="IPR036291">
    <property type="entry name" value="NAD(P)-bd_dom_sf"/>
</dbReference>
<comment type="similarity">
    <text evidence="1">Belongs to the short-chain dehydrogenases/reductases (SDR) family.</text>
</comment>